<evidence type="ECO:0000256" key="5">
    <source>
        <dbReference type="ARBA" id="ARBA00023077"/>
    </source>
</evidence>
<keyword evidence="5 9" id="KW-0798">TonB box</keyword>
<comment type="subcellular location">
    <subcellularLocation>
        <location evidence="1 8">Cell outer membrane</location>
        <topology evidence="1 8">Multi-pass membrane protein</topology>
    </subcellularLocation>
</comment>
<dbReference type="InterPro" id="IPR023996">
    <property type="entry name" value="TonB-dep_OMP_SusC/RagA"/>
</dbReference>
<evidence type="ECO:0000259" key="12">
    <source>
        <dbReference type="Pfam" id="PF07715"/>
    </source>
</evidence>
<dbReference type="RefSeq" id="WP_091151228.1">
    <property type="nucleotide sequence ID" value="NZ_FNAI01000008.1"/>
</dbReference>
<sequence length="1051" mass="116183">MRRKLLFYTALFVCLISLNLKAQAQTVTISGTVMDKTTKTAFPGVTIVLEKPYKALAQSGVDGHFSVTVPVNSTLKFNFIGYVTQTEKIGTVAKNITVTMSEDQKSLADVVIVAYQKRTKETTTGSATIISGKEIQDIPVSNVEQLLQGKVAGLNIQNNTGAPGFRGSVQLRGLSTLSISGSGNDSFLQPTSPLYIIDGVPLDADKAAEFGFQTQGPGVSPLSLIPQEDIESIQVMKDAQATSLYGSRGAYGVIIISTKRGNSKIPRVRLTSNFFVNAPPKLRETLGGNSERQAKLQQIILNATSINDIRRIDATPFLADSLNAYWNNSTNWQDIFYATTYNTEHNLALDGGDPRFNYKANLGLRTENGVIKNTGFDRYNLSMNVELKPNDKFRFFGSIYGSLGKQQKGDGLGLLQSGVAANGQASTLLPPPSFYQSSGGIISALKTNDDNSTRNIRSNVEGRYEFIPGFAITSSLSYDYTSDGEATFTPAAANAQFAKVYDYVGRNYTLYNRNAITYAKSFGSNGDHTIFVNTFNEIYKRGAQQGIINQVRTPNDQYQGPLGFDSYNSRGGGVLSTYKNATSASFAAALSYDYKKKYVAELSYRLDGTSTSGLENPYSKNPAIGVRYNFQKETFFNNLSWLSTGSLRLTWGQNIVPSGTLQSIYGTYNLNGNYNNTPTIGIDYGFIPNPNLKPTTTTQWNFGFDLGLWQDKVYVVFDTYYKKVDNLLFDRPLTNSTGFGTISSNDVGIANYGYELMITGKLVTAKDFNLTMSANGAINRDVLLRIPQEYNGQVIKIDGSSYPQRIVYRVGRNTLSNYLHINEGVYSRDTDVPVDPVTGKKYQTGGIPFLGGDPRWKDVNGDYIMDDRDYEITGNSQPLVTGGISTNINYKKFGLNIYTTFTAKRTVLNNALSDRLSIMRDPYSLLAVVPLNNLDIWRAQGDVSKYPTPYDYARFNQIQPLRPDQTLWAEEGSYLKINNVTFSYTFEKNFVRRFGFNNVRVYFSTNNLVTFSGYSGPNPENVTSLGRDISNGYPVPRLYNLGFNIELNTGN</sequence>
<evidence type="ECO:0000256" key="2">
    <source>
        <dbReference type="ARBA" id="ARBA00022448"/>
    </source>
</evidence>
<dbReference type="STRING" id="1391627.SAMN05216464_108265"/>
<feature type="signal peptide" evidence="10">
    <location>
        <begin position="1"/>
        <end position="24"/>
    </location>
</feature>
<dbReference type="InterPro" id="IPR012910">
    <property type="entry name" value="Plug_dom"/>
</dbReference>
<keyword evidence="10" id="KW-0732">Signal</keyword>
<evidence type="ECO:0000256" key="1">
    <source>
        <dbReference type="ARBA" id="ARBA00004571"/>
    </source>
</evidence>
<dbReference type="InterPro" id="IPR036942">
    <property type="entry name" value="Beta-barrel_TonB_sf"/>
</dbReference>
<dbReference type="Pfam" id="PF13715">
    <property type="entry name" value="CarbopepD_reg_2"/>
    <property type="match status" value="1"/>
</dbReference>
<evidence type="ECO:0000256" key="9">
    <source>
        <dbReference type="RuleBase" id="RU003357"/>
    </source>
</evidence>
<keyword evidence="7 8" id="KW-0998">Cell outer membrane</keyword>
<organism evidence="13 14">
    <name type="scientific">Mucilaginibacter pineti</name>
    <dbReference type="NCBI Taxonomy" id="1391627"/>
    <lineage>
        <taxon>Bacteria</taxon>
        <taxon>Pseudomonadati</taxon>
        <taxon>Bacteroidota</taxon>
        <taxon>Sphingobacteriia</taxon>
        <taxon>Sphingobacteriales</taxon>
        <taxon>Sphingobacteriaceae</taxon>
        <taxon>Mucilaginibacter</taxon>
    </lineage>
</organism>
<evidence type="ECO:0000256" key="6">
    <source>
        <dbReference type="ARBA" id="ARBA00023136"/>
    </source>
</evidence>
<evidence type="ECO:0000256" key="8">
    <source>
        <dbReference type="PROSITE-ProRule" id="PRU01360"/>
    </source>
</evidence>
<keyword evidence="4 8" id="KW-0812">Transmembrane</keyword>
<evidence type="ECO:0000256" key="10">
    <source>
        <dbReference type="SAM" id="SignalP"/>
    </source>
</evidence>
<dbReference type="SUPFAM" id="SSF56935">
    <property type="entry name" value="Porins"/>
    <property type="match status" value="1"/>
</dbReference>
<keyword evidence="2 8" id="KW-0813">Transport</keyword>
<dbReference type="Gene3D" id="2.170.130.10">
    <property type="entry name" value="TonB-dependent receptor, plug domain"/>
    <property type="match status" value="1"/>
</dbReference>
<reference evidence="13 14" key="1">
    <citation type="submission" date="2016-10" db="EMBL/GenBank/DDBJ databases">
        <authorList>
            <person name="de Groot N.N."/>
        </authorList>
    </citation>
    <scope>NUCLEOTIDE SEQUENCE [LARGE SCALE GENOMIC DNA]</scope>
    <source>
        <strain evidence="13 14">47C3B</strain>
    </source>
</reference>
<dbReference type="InterPro" id="IPR000531">
    <property type="entry name" value="Beta-barrel_TonB"/>
</dbReference>
<dbReference type="InterPro" id="IPR008969">
    <property type="entry name" value="CarboxyPept-like_regulatory"/>
</dbReference>
<accession>A0A1G7F2A9</accession>
<dbReference type="OrthoDB" id="9768177at2"/>
<dbReference type="EMBL" id="FNAI01000008">
    <property type="protein sequence ID" value="SDE70084.1"/>
    <property type="molecule type" value="Genomic_DNA"/>
</dbReference>
<comment type="similarity">
    <text evidence="8 9">Belongs to the TonB-dependent receptor family.</text>
</comment>
<dbReference type="Pfam" id="PF00593">
    <property type="entry name" value="TonB_dep_Rec_b-barrel"/>
    <property type="match status" value="1"/>
</dbReference>
<keyword evidence="6 8" id="KW-0472">Membrane</keyword>
<evidence type="ECO:0000256" key="4">
    <source>
        <dbReference type="ARBA" id="ARBA00022692"/>
    </source>
</evidence>
<dbReference type="Pfam" id="PF07715">
    <property type="entry name" value="Plug"/>
    <property type="match status" value="1"/>
</dbReference>
<gene>
    <name evidence="13" type="ORF">SAMN05216464_108265</name>
</gene>
<evidence type="ECO:0000313" key="14">
    <source>
        <dbReference type="Proteomes" id="UP000199072"/>
    </source>
</evidence>
<feature type="domain" description="TonB-dependent receptor plug" evidence="12">
    <location>
        <begin position="120"/>
        <end position="253"/>
    </location>
</feature>
<evidence type="ECO:0000256" key="7">
    <source>
        <dbReference type="ARBA" id="ARBA00023237"/>
    </source>
</evidence>
<dbReference type="NCBIfam" id="TIGR04056">
    <property type="entry name" value="OMP_RagA_SusC"/>
    <property type="match status" value="1"/>
</dbReference>
<evidence type="ECO:0000259" key="11">
    <source>
        <dbReference type="Pfam" id="PF00593"/>
    </source>
</evidence>
<keyword evidence="14" id="KW-1185">Reference proteome</keyword>
<evidence type="ECO:0000256" key="3">
    <source>
        <dbReference type="ARBA" id="ARBA00022452"/>
    </source>
</evidence>
<evidence type="ECO:0000313" key="13">
    <source>
        <dbReference type="EMBL" id="SDE70084.1"/>
    </source>
</evidence>
<proteinExistence type="inferred from homology"/>
<dbReference type="Proteomes" id="UP000199072">
    <property type="component" value="Unassembled WGS sequence"/>
</dbReference>
<protein>
    <submittedName>
        <fullName evidence="13">TonB-linked outer membrane protein, SusC/RagA family</fullName>
    </submittedName>
</protein>
<dbReference type="AlphaFoldDB" id="A0A1G7F2A9"/>
<keyword evidence="3 8" id="KW-1134">Transmembrane beta strand</keyword>
<name>A0A1G7F2A9_9SPHI</name>
<dbReference type="Gene3D" id="2.40.170.20">
    <property type="entry name" value="TonB-dependent receptor, beta-barrel domain"/>
    <property type="match status" value="1"/>
</dbReference>
<dbReference type="InterPro" id="IPR037066">
    <property type="entry name" value="Plug_dom_sf"/>
</dbReference>
<dbReference type="PROSITE" id="PS52016">
    <property type="entry name" value="TONB_DEPENDENT_REC_3"/>
    <property type="match status" value="1"/>
</dbReference>
<dbReference type="NCBIfam" id="TIGR04057">
    <property type="entry name" value="SusC_RagA_signa"/>
    <property type="match status" value="1"/>
</dbReference>
<feature type="domain" description="TonB-dependent receptor-like beta-barrel" evidence="11">
    <location>
        <begin position="430"/>
        <end position="778"/>
    </location>
</feature>
<feature type="chain" id="PRO_5011545934" evidence="10">
    <location>
        <begin position="25"/>
        <end position="1051"/>
    </location>
</feature>
<dbReference type="GO" id="GO:0009279">
    <property type="term" value="C:cell outer membrane"/>
    <property type="evidence" value="ECO:0007669"/>
    <property type="project" value="UniProtKB-SubCell"/>
</dbReference>
<dbReference type="InterPro" id="IPR023997">
    <property type="entry name" value="TonB-dep_OMP_SusC/RagA_CS"/>
</dbReference>
<dbReference type="SUPFAM" id="SSF49464">
    <property type="entry name" value="Carboxypeptidase regulatory domain-like"/>
    <property type="match status" value="1"/>
</dbReference>
<dbReference type="InterPro" id="IPR039426">
    <property type="entry name" value="TonB-dep_rcpt-like"/>
</dbReference>